<keyword evidence="2" id="KW-1185">Reference proteome</keyword>
<accession>A0ACC0P321</accession>
<reference evidence="1" key="1">
    <citation type="submission" date="2022-02" db="EMBL/GenBank/DDBJ databases">
        <title>Plant Genome Project.</title>
        <authorList>
            <person name="Zhang R.-G."/>
        </authorList>
    </citation>
    <scope>NUCLEOTIDE SEQUENCE</scope>
    <source>
        <strain evidence="1">AT1</strain>
    </source>
</reference>
<sequence>MPRGLIRARIEDLARYSGQVLSLYRQLLWNLNSPNFSLKLAALLAKNVEVSAIVMLASEEIPP</sequence>
<evidence type="ECO:0000313" key="1">
    <source>
        <dbReference type="EMBL" id="KAI8559367.1"/>
    </source>
</evidence>
<name>A0ACC0P321_RHOML</name>
<evidence type="ECO:0000313" key="2">
    <source>
        <dbReference type="Proteomes" id="UP001062846"/>
    </source>
</evidence>
<protein>
    <submittedName>
        <fullName evidence="1">Uncharacterized protein</fullName>
    </submittedName>
</protein>
<dbReference type="EMBL" id="CM046391">
    <property type="protein sequence ID" value="KAI8559367.1"/>
    <property type="molecule type" value="Genomic_DNA"/>
</dbReference>
<dbReference type="Proteomes" id="UP001062846">
    <property type="component" value="Chromosome 4"/>
</dbReference>
<organism evidence="1 2">
    <name type="scientific">Rhododendron molle</name>
    <name type="common">Chinese azalea</name>
    <name type="synonym">Azalea mollis</name>
    <dbReference type="NCBI Taxonomy" id="49168"/>
    <lineage>
        <taxon>Eukaryota</taxon>
        <taxon>Viridiplantae</taxon>
        <taxon>Streptophyta</taxon>
        <taxon>Embryophyta</taxon>
        <taxon>Tracheophyta</taxon>
        <taxon>Spermatophyta</taxon>
        <taxon>Magnoliopsida</taxon>
        <taxon>eudicotyledons</taxon>
        <taxon>Gunneridae</taxon>
        <taxon>Pentapetalae</taxon>
        <taxon>asterids</taxon>
        <taxon>Ericales</taxon>
        <taxon>Ericaceae</taxon>
        <taxon>Ericoideae</taxon>
        <taxon>Rhodoreae</taxon>
        <taxon>Rhododendron</taxon>
    </lineage>
</organism>
<proteinExistence type="predicted"/>
<comment type="caution">
    <text evidence="1">The sequence shown here is derived from an EMBL/GenBank/DDBJ whole genome shotgun (WGS) entry which is preliminary data.</text>
</comment>
<gene>
    <name evidence="1" type="ORF">RHMOL_Rhmol04G0167800</name>
</gene>